<feature type="region of interest" description="Disordered" evidence="1">
    <location>
        <begin position="157"/>
        <end position="197"/>
    </location>
</feature>
<sequence>MVSRYIHLLNSHRKLSQAATNRLQASLVSMKERHAAMVNALTTQISVLSSQFDQSHANTEKLRLSLDAAGGDVIREALGRRREEFAWSLEKRASMSGFDRGRSVLKKASDEEHAFGEYSRVGRIVVAENAVEPWVEELRSQTARRLELTHSSSSEKISCTSSFRGNKTRPRGGGGIFGIRIPPGPIEDDSHSQPSPRLASQFASIVDELTPSESSSSSSTLITSDPVPFPTKYEPAELKQSTNNDQLLTGRLNDYAEDTRVELEICMALVRGFETVPRTLAGESPTLEEYYWVDVLDLPSLANVMMNPKLRQVHLPDAKGSLRKLRLARVDASLRLFLRFPRKIG</sequence>
<name>A0A2H3BQK4_9AGAR</name>
<dbReference type="EMBL" id="KZ293421">
    <property type="protein sequence ID" value="PBK73161.1"/>
    <property type="molecule type" value="Genomic_DNA"/>
</dbReference>
<dbReference type="AlphaFoldDB" id="A0A2H3BQK4"/>
<evidence type="ECO:0000313" key="3">
    <source>
        <dbReference type="Proteomes" id="UP000218334"/>
    </source>
</evidence>
<protein>
    <submittedName>
        <fullName evidence="2">Uncharacterized protein</fullName>
    </submittedName>
</protein>
<accession>A0A2H3BQK4</accession>
<dbReference type="Proteomes" id="UP000218334">
    <property type="component" value="Unassembled WGS sequence"/>
</dbReference>
<keyword evidence="3" id="KW-1185">Reference proteome</keyword>
<proteinExistence type="predicted"/>
<feature type="compositionally biased region" description="Low complexity" evidence="1">
    <location>
        <begin position="209"/>
        <end position="226"/>
    </location>
</feature>
<gene>
    <name evidence="2" type="ORF">ARMSODRAFT_972664</name>
</gene>
<reference evidence="3" key="1">
    <citation type="journal article" date="2017" name="Nat. Ecol. Evol.">
        <title>Genome expansion and lineage-specific genetic innovations in the forest pathogenic fungi Armillaria.</title>
        <authorList>
            <person name="Sipos G."/>
            <person name="Prasanna A.N."/>
            <person name="Walter M.C."/>
            <person name="O'Connor E."/>
            <person name="Balint B."/>
            <person name="Krizsan K."/>
            <person name="Kiss B."/>
            <person name="Hess J."/>
            <person name="Varga T."/>
            <person name="Slot J."/>
            <person name="Riley R."/>
            <person name="Boka B."/>
            <person name="Rigling D."/>
            <person name="Barry K."/>
            <person name="Lee J."/>
            <person name="Mihaltcheva S."/>
            <person name="LaButti K."/>
            <person name="Lipzen A."/>
            <person name="Waldron R."/>
            <person name="Moloney N.M."/>
            <person name="Sperisen C."/>
            <person name="Kredics L."/>
            <person name="Vagvoelgyi C."/>
            <person name="Patrignani A."/>
            <person name="Fitzpatrick D."/>
            <person name="Nagy I."/>
            <person name="Doyle S."/>
            <person name="Anderson J.B."/>
            <person name="Grigoriev I.V."/>
            <person name="Gueldener U."/>
            <person name="Muensterkoetter M."/>
            <person name="Nagy L.G."/>
        </authorList>
    </citation>
    <scope>NUCLEOTIDE SEQUENCE [LARGE SCALE GENOMIC DNA]</scope>
    <source>
        <strain evidence="3">28-4</strain>
    </source>
</reference>
<feature type="region of interest" description="Disordered" evidence="1">
    <location>
        <begin position="209"/>
        <end position="231"/>
    </location>
</feature>
<dbReference type="STRING" id="1076256.A0A2H3BQK4"/>
<evidence type="ECO:0000313" key="2">
    <source>
        <dbReference type="EMBL" id="PBK73161.1"/>
    </source>
</evidence>
<organism evidence="2 3">
    <name type="scientific">Armillaria solidipes</name>
    <dbReference type="NCBI Taxonomy" id="1076256"/>
    <lineage>
        <taxon>Eukaryota</taxon>
        <taxon>Fungi</taxon>
        <taxon>Dikarya</taxon>
        <taxon>Basidiomycota</taxon>
        <taxon>Agaricomycotina</taxon>
        <taxon>Agaricomycetes</taxon>
        <taxon>Agaricomycetidae</taxon>
        <taxon>Agaricales</taxon>
        <taxon>Marasmiineae</taxon>
        <taxon>Physalacriaceae</taxon>
        <taxon>Armillaria</taxon>
    </lineage>
</organism>
<evidence type="ECO:0000256" key="1">
    <source>
        <dbReference type="SAM" id="MobiDB-lite"/>
    </source>
</evidence>